<dbReference type="Pfam" id="PF01841">
    <property type="entry name" value="Transglut_core"/>
    <property type="match status" value="1"/>
</dbReference>
<dbReference type="Gene3D" id="3.10.620.30">
    <property type="match status" value="1"/>
</dbReference>
<dbReference type="Proteomes" id="UP000317977">
    <property type="component" value="Unassembled WGS sequence"/>
</dbReference>
<reference evidence="3 4" key="1">
    <citation type="submission" date="2019-02" db="EMBL/GenBank/DDBJ databases">
        <title>Deep-cultivation of Planctomycetes and their phenomic and genomic characterization uncovers novel biology.</title>
        <authorList>
            <person name="Wiegand S."/>
            <person name="Jogler M."/>
            <person name="Boedeker C."/>
            <person name="Pinto D."/>
            <person name="Vollmers J."/>
            <person name="Rivas-Marin E."/>
            <person name="Kohn T."/>
            <person name="Peeters S.H."/>
            <person name="Heuer A."/>
            <person name="Rast P."/>
            <person name="Oberbeckmann S."/>
            <person name="Bunk B."/>
            <person name="Jeske O."/>
            <person name="Meyerdierks A."/>
            <person name="Storesund J.E."/>
            <person name="Kallscheuer N."/>
            <person name="Luecker S."/>
            <person name="Lage O.M."/>
            <person name="Pohl T."/>
            <person name="Merkel B.J."/>
            <person name="Hornburger P."/>
            <person name="Mueller R.-W."/>
            <person name="Bruemmer F."/>
            <person name="Labrenz M."/>
            <person name="Spormann A.M."/>
            <person name="Op Den Camp H."/>
            <person name="Overmann J."/>
            <person name="Amann R."/>
            <person name="Jetten M.S.M."/>
            <person name="Mascher T."/>
            <person name="Medema M.H."/>
            <person name="Devos D.P."/>
            <person name="Kaster A.-K."/>
            <person name="Ovreas L."/>
            <person name="Rohde M."/>
            <person name="Galperin M.Y."/>
            <person name="Jogler C."/>
        </authorList>
    </citation>
    <scope>NUCLEOTIDE SEQUENCE [LARGE SCALE GENOMIC DNA]</scope>
    <source>
        <strain evidence="3 4">Poly59</strain>
    </source>
</reference>
<gene>
    <name evidence="3" type="ORF">Poly59_44470</name>
</gene>
<evidence type="ECO:0000313" key="4">
    <source>
        <dbReference type="Proteomes" id="UP000317977"/>
    </source>
</evidence>
<dbReference type="PROSITE" id="PS51257">
    <property type="entry name" value="PROKAR_LIPOPROTEIN"/>
    <property type="match status" value="1"/>
</dbReference>
<name>A0A5C6EKZ5_9BACT</name>
<dbReference type="EMBL" id="SJPX01000004">
    <property type="protein sequence ID" value="TWU49822.1"/>
    <property type="molecule type" value="Genomic_DNA"/>
</dbReference>
<evidence type="ECO:0000313" key="3">
    <source>
        <dbReference type="EMBL" id="TWU49822.1"/>
    </source>
</evidence>
<dbReference type="OrthoDB" id="9804872at2"/>
<organism evidence="3 4">
    <name type="scientific">Rubripirellula reticaptiva</name>
    <dbReference type="NCBI Taxonomy" id="2528013"/>
    <lineage>
        <taxon>Bacteria</taxon>
        <taxon>Pseudomonadati</taxon>
        <taxon>Planctomycetota</taxon>
        <taxon>Planctomycetia</taxon>
        <taxon>Pirellulales</taxon>
        <taxon>Pirellulaceae</taxon>
        <taxon>Rubripirellula</taxon>
    </lineage>
</organism>
<dbReference type="AlphaFoldDB" id="A0A5C6EKZ5"/>
<feature type="region of interest" description="Disordered" evidence="1">
    <location>
        <begin position="31"/>
        <end position="52"/>
    </location>
</feature>
<dbReference type="InterPro" id="IPR038765">
    <property type="entry name" value="Papain-like_cys_pep_sf"/>
</dbReference>
<dbReference type="PANTHER" id="PTHR33490:SF3">
    <property type="entry name" value="CONSERVED INTEGRAL MEMBRANE PROTEIN"/>
    <property type="match status" value="1"/>
</dbReference>
<accession>A0A5C6EKZ5</accession>
<feature type="compositionally biased region" description="Low complexity" evidence="1">
    <location>
        <begin position="39"/>
        <end position="49"/>
    </location>
</feature>
<keyword evidence="4" id="KW-1185">Reference proteome</keyword>
<dbReference type="InterPro" id="IPR002931">
    <property type="entry name" value="Transglutaminase-like"/>
</dbReference>
<dbReference type="SMART" id="SM00460">
    <property type="entry name" value="TGc"/>
    <property type="match status" value="1"/>
</dbReference>
<feature type="domain" description="Transglutaminase-like" evidence="2">
    <location>
        <begin position="226"/>
        <end position="288"/>
    </location>
</feature>
<dbReference type="PANTHER" id="PTHR33490">
    <property type="entry name" value="BLR5614 PROTEIN-RELATED"/>
    <property type="match status" value="1"/>
</dbReference>
<evidence type="ECO:0000259" key="2">
    <source>
        <dbReference type="SMART" id="SM00460"/>
    </source>
</evidence>
<sequence>MNLSRRQWLLSASAIAACGWSARPSVAQDADSDLDRADTAAAGSDTATSSDDKRLIYDSPQTQNWKIGLILNTPVTCSNVLATYVVPMNWPEQTVTLVNQTIDRGVTGWKTRDLPGGARQVVVQMARVTAGSTVEATFEFAVERSRILPSENTSDLVLPKRVPRELRNYMGNSPNIDASHGRIRAVARELNEKDAENDWQRIEQIYDYVRDNVEYVEGPIRNASDALKDGKGDCEDMTSLFVALCRNNGIPARMVWIPDHCYPEYYLETPKVDGKEGEGIWFPCQAAGTRQFGRMDEHRPVLQKGDRFKVPESSTPQRYVSEYFQCDRFGKSSPRPKFIRDLIDV</sequence>
<dbReference type="RefSeq" id="WP_146536017.1">
    <property type="nucleotide sequence ID" value="NZ_SJPX01000004.1"/>
</dbReference>
<evidence type="ECO:0000256" key="1">
    <source>
        <dbReference type="SAM" id="MobiDB-lite"/>
    </source>
</evidence>
<dbReference type="SUPFAM" id="SSF54001">
    <property type="entry name" value="Cysteine proteinases"/>
    <property type="match status" value="1"/>
</dbReference>
<comment type="caution">
    <text evidence="3">The sequence shown here is derived from an EMBL/GenBank/DDBJ whole genome shotgun (WGS) entry which is preliminary data.</text>
</comment>
<proteinExistence type="predicted"/>
<protein>
    <submittedName>
        <fullName evidence="3">Transglutaminase-like superfamily protein</fullName>
    </submittedName>
</protein>